<dbReference type="GO" id="GO:0006264">
    <property type="term" value="P:mitochondrial DNA replication"/>
    <property type="evidence" value="ECO:0007669"/>
    <property type="project" value="TreeGrafter"/>
</dbReference>
<evidence type="ECO:0000313" key="4">
    <source>
        <dbReference type="Proteomes" id="UP001152523"/>
    </source>
</evidence>
<accession>A0AAV0EXD7</accession>
<name>A0AAV0EXD7_9ASTE</name>
<organism evidence="3 4">
    <name type="scientific">Cuscuta epithymum</name>
    <dbReference type="NCBI Taxonomy" id="186058"/>
    <lineage>
        <taxon>Eukaryota</taxon>
        <taxon>Viridiplantae</taxon>
        <taxon>Streptophyta</taxon>
        <taxon>Embryophyta</taxon>
        <taxon>Tracheophyta</taxon>
        <taxon>Spermatophyta</taxon>
        <taxon>Magnoliopsida</taxon>
        <taxon>eudicotyledons</taxon>
        <taxon>Gunneridae</taxon>
        <taxon>Pentapetalae</taxon>
        <taxon>asterids</taxon>
        <taxon>lamiids</taxon>
        <taxon>Solanales</taxon>
        <taxon>Convolvulaceae</taxon>
        <taxon>Cuscuteae</taxon>
        <taxon>Cuscuta</taxon>
        <taxon>Cuscuta subgen. Cuscuta</taxon>
    </lineage>
</organism>
<evidence type="ECO:0000313" key="3">
    <source>
        <dbReference type="EMBL" id="CAH9127907.1"/>
    </source>
</evidence>
<dbReference type="PANTHER" id="PTHR10302:SF23">
    <property type="entry name" value="PROTEIN OSB4, CHLOROPLASTIC"/>
    <property type="match status" value="1"/>
</dbReference>
<keyword evidence="4" id="KW-1185">Reference proteome</keyword>
<protein>
    <submittedName>
        <fullName evidence="3">Uncharacterized protein</fullName>
    </submittedName>
</protein>
<proteinExistence type="predicted"/>
<dbReference type="Proteomes" id="UP001152523">
    <property type="component" value="Unassembled WGS sequence"/>
</dbReference>
<reference evidence="3" key="1">
    <citation type="submission" date="2022-07" db="EMBL/GenBank/DDBJ databases">
        <authorList>
            <person name="Macas J."/>
            <person name="Novak P."/>
            <person name="Neumann P."/>
        </authorList>
    </citation>
    <scope>NUCLEOTIDE SEQUENCE</scope>
</reference>
<dbReference type="EMBL" id="CAMAPF010000212">
    <property type="protein sequence ID" value="CAH9113822.1"/>
    <property type="molecule type" value="Genomic_DNA"/>
</dbReference>
<sequence>MNFLSKILSRSRLLYSQPRKGILFTQTLASLQPVSCCSSSGLRERSCSTTSYVLNSPKLAKESGAASSWRRPSEIPFQGKAANSVKLVGCVRRPVQFQTLTDGKSVAATIIEQDNRELGTALSFPMPYVPCFLIPVVFEGDLAHVVKCHVKESDCVFVSGKLCGDPLPFAVGDYEGSFHILAQDVYFVQGVEEKAVAKETEEINSDSETVHVVEEGKAVGKKNVAASKTSLKGFKVKEVKNGATDSDSKTSPQGFKVDEINIEEKISYSETDPGGPEVKEIENGAAYDVSEGTMLSLENGDQNEVSRVGKTSMTKGGAAGSEDWWDVINHPNDWQDYRKRKSEGTVKPKHPDFKHKTKGIALWLNQATPAVLKELDRVGFSSEQVKKGKEELWKSLAENPGKWWDNRTNKRNEKGPDFKNKDSGEVLWLRDAPGWVISKLPPLPDIPNTASASTKRQVWSECKF</sequence>
<dbReference type="EMBL" id="CAMAPF010000948">
    <property type="protein sequence ID" value="CAH9127907.1"/>
    <property type="molecule type" value="Genomic_DNA"/>
</dbReference>
<gene>
    <name evidence="2" type="ORF">CEPIT_LOCUS20445</name>
    <name evidence="3" type="ORF">CEPIT_LOCUS28684</name>
</gene>
<keyword evidence="1" id="KW-0238">DNA-binding</keyword>
<dbReference type="AlphaFoldDB" id="A0AAV0EXD7"/>
<dbReference type="GO" id="GO:0042645">
    <property type="term" value="C:mitochondrial nucleoid"/>
    <property type="evidence" value="ECO:0007669"/>
    <property type="project" value="TreeGrafter"/>
</dbReference>
<dbReference type="InterPro" id="IPR011344">
    <property type="entry name" value="ssDNA-bd"/>
</dbReference>
<dbReference type="PROSITE" id="PS50935">
    <property type="entry name" value="SSB"/>
    <property type="match status" value="1"/>
</dbReference>
<dbReference type="InterPro" id="IPR000424">
    <property type="entry name" value="Primosome_PriB/ssb"/>
</dbReference>
<evidence type="ECO:0000313" key="2">
    <source>
        <dbReference type="EMBL" id="CAH9113822.1"/>
    </source>
</evidence>
<evidence type="ECO:0000256" key="1">
    <source>
        <dbReference type="PROSITE-ProRule" id="PRU00252"/>
    </source>
</evidence>
<dbReference type="PANTHER" id="PTHR10302">
    <property type="entry name" value="SINGLE-STRANDED DNA-BINDING PROTEIN"/>
    <property type="match status" value="1"/>
</dbReference>
<comment type="caution">
    <text evidence="3">The sequence shown here is derived from an EMBL/GenBank/DDBJ whole genome shotgun (WGS) entry which is preliminary data.</text>
</comment>
<dbReference type="GO" id="GO:0003697">
    <property type="term" value="F:single-stranded DNA binding"/>
    <property type="evidence" value="ECO:0007669"/>
    <property type="project" value="InterPro"/>
</dbReference>